<gene>
    <name evidence="1" type="ORF">NS334_08395</name>
</gene>
<comment type="caution">
    <text evidence="1">The sequence shown here is derived from an EMBL/GenBank/DDBJ whole genome shotgun (WGS) entry which is preliminary data.</text>
</comment>
<protein>
    <recommendedName>
        <fullName evidence="3">Addiction module antidote protein, HigA family</fullName>
    </recommendedName>
</protein>
<keyword evidence="2" id="KW-1185">Reference proteome</keyword>
<sequence length="120" mass="13305">MAKRDDAQYKIAKASEMIVSAVPPVDRHPGTFIKEVLLPEYSLSVAETARRIGVDRAGFNGVLTGKYDVSRDLAYKLGALTRDEVADLLIAYQHAFDLAKERDKREAYKATIERLAAPPV</sequence>
<evidence type="ECO:0000313" key="2">
    <source>
        <dbReference type="Proteomes" id="UP000074310"/>
    </source>
</evidence>
<name>A0A147I3D6_9SPHN</name>
<dbReference type="OrthoDB" id="7574209at2"/>
<dbReference type="Gene3D" id="1.10.260.40">
    <property type="entry name" value="lambda repressor-like DNA-binding domains"/>
    <property type="match status" value="1"/>
</dbReference>
<dbReference type="EMBL" id="LDTB01000025">
    <property type="protein sequence ID" value="KTT72605.1"/>
    <property type="molecule type" value="Genomic_DNA"/>
</dbReference>
<organism evidence="1 2">
    <name type="scientific">Sphingomonas endophytica</name>
    <dbReference type="NCBI Taxonomy" id="869719"/>
    <lineage>
        <taxon>Bacteria</taxon>
        <taxon>Pseudomonadati</taxon>
        <taxon>Pseudomonadota</taxon>
        <taxon>Alphaproteobacteria</taxon>
        <taxon>Sphingomonadales</taxon>
        <taxon>Sphingomonadaceae</taxon>
        <taxon>Sphingomonas</taxon>
    </lineage>
</organism>
<dbReference type="PATRIC" id="fig|869719.3.peg.1355"/>
<dbReference type="GO" id="GO:0003677">
    <property type="term" value="F:DNA binding"/>
    <property type="evidence" value="ECO:0007669"/>
    <property type="project" value="InterPro"/>
</dbReference>
<dbReference type="SUPFAM" id="SSF47413">
    <property type="entry name" value="lambda repressor-like DNA-binding domains"/>
    <property type="match status" value="1"/>
</dbReference>
<evidence type="ECO:0008006" key="3">
    <source>
        <dbReference type="Google" id="ProtNLM"/>
    </source>
</evidence>
<reference evidence="1 2" key="1">
    <citation type="journal article" date="2016" name="Front. Microbiol.">
        <title>Genomic Resource of Rice Seed Associated Bacteria.</title>
        <authorList>
            <person name="Midha S."/>
            <person name="Bansal K."/>
            <person name="Sharma S."/>
            <person name="Kumar N."/>
            <person name="Patil P.P."/>
            <person name="Chaudhry V."/>
            <person name="Patil P.B."/>
        </authorList>
    </citation>
    <scope>NUCLEOTIDE SEQUENCE [LARGE SCALE GENOMIC DNA]</scope>
    <source>
        <strain evidence="1 2">NS334</strain>
    </source>
</reference>
<dbReference type="RefSeq" id="WP_058755522.1">
    <property type="nucleotide sequence ID" value="NZ_LDTB01000025.1"/>
</dbReference>
<dbReference type="Proteomes" id="UP000074310">
    <property type="component" value="Unassembled WGS sequence"/>
</dbReference>
<evidence type="ECO:0000313" key="1">
    <source>
        <dbReference type="EMBL" id="KTT72605.1"/>
    </source>
</evidence>
<dbReference type="InterPro" id="IPR010982">
    <property type="entry name" value="Lambda_DNA-bd_dom_sf"/>
</dbReference>
<accession>A0A147I3D6</accession>
<proteinExistence type="predicted"/>
<dbReference type="AlphaFoldDB" id="A0A147I3D6"/>